<evidence type="ECO:0000256" key="8">
    <source>
        <dbReference type="SAM" id="MobiDB-lite"/>
    </source>
</evidence>
<evidence type="ECO:0000256" key="1">
    <source>
        <dbReference type="ARBA" id="ARBA00004173"/>
    </source>
</evidence>
<gene>
    <name evidence="10" type="primary">RSM7</name>
    <name evidence="10" type="ORF">CFO_g5435</name>
</gene>
<accession>A0A0F8CNA5</accession>
<evidence type="ECO:0000256" key="4">
    <source>
        <dbReference type="ARBA" id="ARBA00023128"/>
    </source>
</evidence>
<dbReference type="Pfam" id="PF00177">
    <property type="entry name" value="Ribosomal_S7"/>
    <property type="match status" value="1"/>
</dbReference>
<keyword evidence="3 10" id="KW-0689">Ribosomal protein</keyword>
<comment type="caution">
    <text evidence="10">The sequence shown here is derived from an EMBL/GenBank/DDBJ whole genome shotgun (WGS) entry which is preliminary data.</text>
</comment>
<keyword evidence="4" id="KW-0496">Mitochondrion</keyword>
<evidence type="ECO:0000256" key="5">
    <source>
        <dbReference type="ARBA" id="ARBA00023274"/>
    </source>
</evidence>
<organism evidence="10 11">
    <name type="scientific">Ceratocystis fimbriata f. sp. platani</name>
    <dbReference type="NCBI Taxonomy" id="88771"/>
    <lineage>
        <taxon>Eukaryota</taxon>
        <taxon>Fungi</taxon>
        <taxon>Dikarya</taxon>
        <taxon>Ascomycota</taxon>
        <taxon>Pezizomycotina</taxon>
        <taxon>Sordariomycetes</taxon>
        <taxon>Hypocreomycetidae</taxon>
        <taxon>Microascales</taxon>
        <taxon>Ceratocystidaceae</taxon>
        <taxon>Ceratocystis</taxon>
    </lineage>
</organism>
<evidence type="ECO:0000256" key="3">
    <source>
        <dbReference type="ARBA" id="ARBA00022980"/>
    </source>
</evidence>
<dbReference type="Gene3D" id="1.10.455.10">
    <property type="entry name" value="Ribosomal protein S7 domain"/>
    <property type="match status" value="1"/>
</dbReference>
<dbReference type="InterPro" id="IPR036823">
    <property type="entry name" value="Ribosomal_uS7_dom_sf"/>
</dbReference>
<dbReference type="OrthoDB" id="9972728at2759"/>
<feature type="region of interest" description="Disordered" evidence="8">
    <location>
        <begin position="45"/>
        <end position="91"/>
    </location>
</feature>
<evidence type="ECO:0000256" key="7">
    <source>
        <dbReference type="ARBA" id="ARBA00039306"/>
    </source>
</evidence>
<dbReference type="InterPro" id="IPR023798">
    <property type="entry name" value="Ribosomal_uS7_dom"/>
</dbReference>
<keyword evidence="5" id="KW-0687">Ribonucleoprotein</keyword>
<comment type="similarity">
    <text evidence="2">Belongs to the universal ribosomal protein uS7 family.</text>
</comment>
<dbReference type="EMBL" id="LBBL01000516">
    <property type="protein sequence ID" value="KKF92212.1"/>
    <property type="molecule type" value="Genomic_DNA"/>
</dbReference>
<evidence type="ECO:0000259" key="9">
    <source>
        <dbReference type="Pfam" id="PF00177"/>
    </source>
</evidence>
<proteinExistence type="inferred from homology"/>
<dbReference type="GO" id="GO:0006412">
    <property type="term" value="P:translation"/>
    <property type="evidence" value="ECO:0007669"/>
    <property type="project" value="InterPro"/>
</dbReference>
<dbReference type="GO" id="GO:1990904">
    <property type="term" value="C:ribonucleoprotein complex"/>
    <property type="evidence" value="ECO:0007669"/>
    <property type="project" value="UniProtKB-KW"/>
</dbReference>
<comment type="subcellular location">
    <subcellularLocation>
        <location evidence="1">Mitochondrion</location>
    </subcellularLocation>
</comment>
<dbReference type="AlphaFoldDB" id="A0A0F8CNA5"/>
<evidence type="ECO:0000313" key="11">
    <source>
        <dbReference type="Proteomes" id="UP000034841"/>
    </source>
</evidence>
<dbReference type="FunFam" id="1.10.455.10:FF:000006">
    <property type="entry name" value="37S ribosomal protein S7, mitochondrial"/>
    <property type="match status" value="1"/>
</dbReference>
<name>A0A0F8CNA5_CERFI</name>
<dbReference type="SUPFAM" id="SSF47973">
    <property type="entry name" value="Ribosomal protein S7"/>
    <property type="match status" value="1"/>
</dbReference>
<dbReference type="GO" id="GO:0005739">
    <property type="term" value="C:mitochondrion"/>
    <property type="evidence" value="ECO:0007669"/>
    <property type="project" value="UniProtKB-SubCell"/>
</dbReference>
<sequence>MSSTRSLWGVACRSLAIRSRPVTGNTCVSSDAAIIRLAAQRRFASDSTNLPGSQQPVDPRTGKSSADRRLETMNQGSLKKRGETTPAAAAGDMSREQMQALFDNVMAKSALSAIPNSMGTAAGGEAANSISSSGFVQVPGGLTEEQANVLYHEGRIPPATTANEALNALQSVAAGEANVDHKTGAVKPDHKFPLPELPLPPNSRLKERYHPVLHQFVRLLMRDGKLSRAQRQLATVLNILRTSPPPILSPRYPLIPGAPPPAHLPLNPVLYLTVAVDSVSPLIKIRHLAGAAGGGQALDIPFPMEVRQRRRTAFQWIIDVVNKKPSRGSGRNDFPTRLAEEIVAVVEGKSGVWEKRQQVHKSGTVARANLNTFHGGKKGHRIVV</sequence>
<protein>
    <recommendedName>
        <fullName evidence="7">Small ribosomal subunit protein uS7m</fullName>
    </recommendedName>
</protein>
<evidence type="ECO:0000313" key="10">
    <source>
        <dbReference type="EMBL" id="KKF92212.1"/>
    </source>
</evidence>
<dbReference type="InterPro" id="IPR000235">
    <property type="entry name" value="Ribosomal_uS7"/>
</dbReference>
<reference evidence="10 11" key="1">
    <citation type="submission" date="2015-04" db="EMBL/GenBank/DDBJ databases">
        <title>Genome sequence of Ceratocystis platani, a major pathogen of plane trees.</title>
        <authorList>
            <person name="Belbahri L."/>
        </authorList>
    </citation>
    <scope>NUCLEOTIDE SEQUENCE [LARGE SCALE GENOMIC DNA]</scope>
    <source>
        <strain evidence="10 11">CFO</strain>
    </source>
</reference>
<dbReference type="Proteomes" id="UP000034841">
    <property type="component" value="Unassembled WGS sequence"/>
</dbReference>
<feature type="domain" description="Small ribosomal subunit protein uS7" evidence="9">
    <location>
        <begin position="202"/>
        <end position="365"/>
    </location>
</feature>
<comment type="function">
    <text evidence="6">Component of the mitochondrial ribosome (mitoribosome), a dedicated translation machinery responsible for the synthesis of mitochondrial genome-encoded proteins, including at least some of the essential transmembrane subunits of the mitochondrial respiratory chain. The mitoribosomes are attached to the mitochondrial inner membrane and translation products are cotranslationally integrated into the membrane.</text>
</comment>
<evidence type="ECO:0000256" key="2">
    <source>
        <dbReference type="ARBA" id="ARBA00007151"/>
    </source>
</evidence>
<feature type="compositionally biased region" description="Polar residues" evidence="8">
    <location>
        <begin position="45"/>
        <end position="56"/>
    </location>
</feature>
<keyword evidence="11" id="KW-1185">Reference proteome</keyword>
<dbReference type="GO" id="GO:0005840">
    <property type="term" value="C:ribosome"/>
    <property type="evidence" value="ECO:0007669"/>
    <property type="project" value="UniProtKB-KW"/>
</dbReference>
<evidence type="ECO:0000256" key="6">
    <source>
        <dbReference type="ARBA" id="ARBA00037226"/>
    </source>
</evidence>
<dbReference type="PANTHER" id="PTHR11205">
    <property type="entry name" value="RIBOSOMAL PROTEIN S7"/>
    <property type="match status" value="1"/>
</dbReference>